<evidence type="ECO:0000313" key="1">
    <source>
        <dbReference type="EMBL" id="CAF2110800.1"/>
    </source>
</evidence>
<dbReference type="EMBL" id="HG994372">
    <property type="protein sequence ID" value="CAF2110800.1"/>
    <property type="molecule type" value="Genomic_DNA"/>
</dbReference>
<proteinExistence type="predicted"/>
<protein>
    <submittedName>
        <fullName evidence="1">(rape) hypothetical protein</fullName>
    </submittedName>
</protein>
<reference evidence="1" key="1">
    <citation type="submission" date="2021-01" db="EMBL/GenBank/DDBJ databases">
        <authorList>
            <consortium name="Genoscope - CEA"/>
            <person name="William W."/>
        </authorList>
    </citation>
    <scope>NUCLEOTIDE SEQUENCE</scope>
</reference>
<accession>A0A816UMX0</accession>
<name>A0A816UMX0_BRANA</name>
<organism evidence="1">
    <name type="scientific">Brassica napus</name>
    <name type="common">Rape</name>
    <dbReference type="NCBI Taxonomy" id="3708"/>
    <lineage>
        <taxon>Eukaryota</taxon>
        <taxon>Viridiplantae</taxon>
        <taxon>Streptophyta</taxon>
        <taxon>Embryophyta</taxon>
        <taxon>Tracheophyta</taxon>
        <taxon>Spermatophyta</taxon>
        <taxon>Magnoliopsida</taxon>
        <taxon>eudicotyledons</taxon>
        <taxon>Gunneridae</taxon>
        <taxon>Pentapetalae</taxon>
        <taxon>rosids</taxon>
        <taxon>malvids</taxon>
        <taxon>Brassicales</taxon>
        <taxon>Brassicaceae</taxon>
        <taxon>Brassiceae</taxon>
        <taxon>Brassica</taxon>
    </lineage>
</organism>
<dbReference type="Proteomes" id="UP001295469">
    <property type="component" value="Chromosome C08"/>
</dbReference>
<gene>
    <name evidence="1" type="ORF">DARMORV10_C08P25680.1</name>
</gene>
<dbReference type="AlphaFoldDB" id="A0A816UMX0"/>
<sequence>MKIRTSRHHSSFSPLFSEFNIKRCGGRRRTRRWWDLRGADLEGGCDGRK</sequence>